<dbReference type="Pfam" id="PF01041">
    <property type="entry name" value="DegT_DnrJ_EryC1"/>
    <property type="match status" value="1"/>
</dbReference>
<dbReference type="InterPro" id="IPR015422">
    <property type="entry name" value="PyrdxlP-dep_Trfase_small"/>
</dbReference>
<organism evidence="4">
    <name type="scientific">Caldilineaceae bacterium SB0664_bin_27</name>
    <dbReference type="NCBI Taxonomy" id="2605260"/>
    <lineage>
        <taxon>Bacteria</taxon>
        <taxon>Bacillati</taxon>
        <taxon>Chloroflexota</taxon>
        <taxon>Caldilineae</taxon>
        <taxon>Caldilineales</taxon>
        <taxon>Caldilineaceae</taxon>
    </lineage>
</organism>
<keyword evidence="4" id="KW-0032">Aminotransferase</keyword>
<sequence>MTQLEGQKLAIHGGAPAKQSPDPPMYPGGMAIAEEEEAQVLEVLRAKRLFRYYGPGEADSKATQLEKAFAEKKGSQHSVAVTSGTAALVCGLHGIGIGPGDEVIVPAYTWIASASAVVAAGGIPVVAEVDETLLMDPEDVERKITPHTKAIMPVHMRGAPCPMDELMALANRHGLKVIEDVAQANGGSYKGQPLGTFGDVGCFSLQFNKIITSGEGGMVVTDDEQVWKRANMFHDVIGALQLKFNVEELLCGVNFRMPELLAAVALPQLTRLDGLIDDMRHRKQMLKAGMADVTERKGINFREMADPDGDTAVCAIFFMESPEQAESVSEALRAENIGAGTLYSPDQIDYHVYAHWVPIINQRTWTEAGGPWRWAQREIEYRQDMCPRSLDLLGRAVHLNVSPLLSNEDIEETVEGLNKVLEELA</sequence>
<evidence type="ECO:0000256" key="1">
    <source>
        <dbReference type="PIRSR" id="PIRSR000390-1"/>
    </source>
</evidence>
<dbReference type="PIRSF" id="PIRSF000390">
    <property type="entry name" value="PLP_StrS"/>
    <property type="match status" value="1"/>
</dbReference>
<gene>
    <name evidence="4" type="ORF">F4Y42_02885</name>
</gene>
<dbReference type="PANTHER" id="PTHR30244">
    <property type="entry name" value="TRANSAMINASE"/>
    <property type="match status" value="1"/>
</dbReference>
<dbReference type="GO" id="GO:0000271">
    <property type="term" value="P:polysaccharide biosynthetic process"/>
    <property type="evidence" value="ECO:0007669"/>
    <property type="project" value="TreeGrafter"/>
</dbReference>
<dbReference type="Gene3D" id="3.40.640.10">
    <property type="entry name" value="Type I PLP-dependent aspartate aminotransferase-like (Major domain)"/>
    <property type="match status" value="1"/>
</dbReference>
<name>A0A6B0YMX8_9CHLR</name>
<proteinExistence type="inferred from homology"/>
<feature type="modified residue" description="N6-(pyridoxal phosphate)lysine" evidence="2">
    <location>
        <position position="209"/>
    </location>
</feature>
<dbReference type="EMBL" id="VXRG01000028">
    <property type="protein sequence ID" value="MXY92373.1"/>
    <property type="molecule type" value="Genomic_DNA"/>
</dbReference>
<protein>
    <submittedName>
        <fullName evidence="4">DegT/DnrJ/EryC1/StrS family aminotransferase</fullName>
    </submittedName>
</protein>
<dbReference type="InterPro" id="IPR015421">
    <property type="entry name" value="PyrdxlP-dep_Trfase_major"/>
</dbReference>
<comment type="caution">
    <text evidence="4">The sequence shown here is derived from an EMBL/GenBank/DDBJ whole genome shotgun (WGS) entry which is preliminary data.</text>
</comment>
<evidence type="ECO:0000313" key="4">
    <source>
        <dbReference type="EMBL" id="MXY92373.1"/>
    </source>
</evidence>
<dbReference type="GO" id="GO:0030170">
    <property type="term" value="F:pyridoxal phosphate binding"/>
    <property type="evidence" value="ECO:0007669"/>
    <property type="project" value="TreeGrafter"/>
</dbReference>
<dbReference type="AlphaFoldDB" id="A0A6B0YMX8"/>
<dbReference type="InterPro" id="IPR015424">
    <property type="entry name" value="PyrdxlP-dep_Trfase"/>
</dbReference>
<comment type="similarity">
    <text evidence="3">Belongs to the DegT/DnrJ/EryC1 family.</text>
</comment>
<dbReference type="PANTHER" id="PTHR30244:SF34">
    <property type="entry name" value="DTDP-4-AMINO-4,6-DIDEOXYGALACTOSE TRANSAMINASE"/>
    <property type="match status" value="1"/>
</dbReference>
<dbReference type="CDD" id="cd00616">
    <property type="entry name" value="AHBA_syn"/>
    <property type="match status" value="1"/>
</dbReference>
<accession>A0A6B0YMX8</accession>
<evidence type="ECO:0000256" key="3">
    <source>
        <dbReference type="RuleBase" id="RU004508"/>
    </source>
</evidence>
<dbReference type="InterPro" id="IPR000653">
    <property type="entry name" value="DegT/StrS_aminotransferase"/>
</dbReference>
<keyword evidence="2 3" id="KW-0663">Pyridoxal phosphate</keyword>
<dbReference type="Gene3D" id="3.90.1150.10">
    <property type="entry name" value="Aspartate Aminotransferase, domain 1"/>
    <property type="match status" value="1"/>
</dbReference>
<evidence type="ECO:0000256" key="2">
    <source>
        <dbReference type="PIRSR" id="PIRSR000390-2"/>
    </source>
</evidence>
<keyword evidence="4" id="KW-0808">Transferase</keyword>
<reference evidence="4" key="1">
    <citation type="submission" date="2019-09" db="EMBL/GenBank/DDBJ databases">
        <title>Characterisation of the sponge microbiome using genome-centric metagenomics.</title>
        <authorList>
            <person name="Engelberts J.P."/>
            <person name="Robbins S.J."/>
            <person name="De Goeij J.M."/>
            <person name="Aranda M."/>
            <person name="Bell S.C."/>
            <person name="Webster N.S."/>
        </authorList>
    </citation>
    <scope>NUCLEOTIDE SEQUENCE</scope>
    <source>
        <strain evidence="4">SB0664_bin_27</strain>
    </source>
</reference>
<dbReference type="SUPFAM" id="SSF53383">
    <property type="entry name" value="PLP-dependent transferases"/>
    <property type="match status" value="1"/>
</dbReference>
<dbReference type="GO" id="GO:0008483">
    <property type="term" value="F:transaminase activity"/>
    <property type="evidence" value="ECO:0007669"/>
    <property type="project" value="UniProtKB-KW"/>
</dbReference>
<feature type="active site" description="Proton acceptor" evidence="1">
    <location>
        <position position="209"/>
    </location>
</feature>